<dbReference type="AlphaFoldDB" id="A0A1L6MWZ1"/>
<dbReference type="KEGG" id="pabo:BCY86_04705"/>
<accession>A0A1L6MWZ1</accession>
<name>A0A1L6MWZ1_9BACT</name>
<organism evidence="1 2">
    <name type="scientific">Pajaroellobacter abortibovis</name>
    <dbReference type="NCBI Taxonomy" id="1882918"/>
    <lineage>
        <taxon>Bacteria</taxon>
        <taxon>Pseudomonadati</taxon>
        <taxon>Myxococcota</taxon>
        <taxon>Polyangia</taxon>
        <taxon>Polyangiales</taxon>
        <taxon>Polyangiaceae</taxon>
    </lineage>
</organism>
<protein>
    <submittedName>
        <fullName evidence="1">Uncharacterized protein</fullName>
    </submittedName>
</protein>
<dbReference type="STRING" id="1882918.BCY86_04705"/>
<keyword evidence="2" id="KW-1185">Reference proteome</keyword>
<dbReference type="OrthoDB" id="9762933at2"/>
<sequence>MSVLIDLQYGVLLETYVHQFTFTRFELQGVEEDHPHIKFATSVVDYLFHILRIEYLCRYDLVYIQPEGYIARII</sequence>
<evidence type="ECO:0000313" key="2">
    <source>
        <dbReference type="Proteomes" id="UP000185544"/>
    </source>
</evidence>
<dbReference type="RefSeq" id="WP_075276724.1">
    <property type="nucleotide sequence ID" value="NZ_CP016908.1"/>
</dbReference>
<evidence type="ECO:0000313" key="1">
    <source>
        <dbReference type="EMBL" id="APS00057.1"/>
    </source>
</evidence>
<dbReference type="EMBL" id="CP016908">
    <property type="protein sequence ID" value="APS00057.1"/>
    <property type="molecule type" value="Genomic_DNA"/>
</dbReference>
<reference evidence="1 2" key="1">
    <citation type="submission" date="2016-08" db="EMBL/GenBank/DDBJ databases">
        <title>Identification and validation of antigenic proteins from Pajaroellobacter abortibovis using de-novo genome sequence assembly and reverse vaccinology.</title>
        <authorList>
            <person name="Welly B.T."/>
            <person name="Miller M.R."/>
            <person name="Stott J.L."/>
            <person name="Blanchard M.T."/>
            <person name="Islas-Trejo A.D."/>
            <person name="O'Rourke S.M."/>
            <person name="Young A.E."/>
            <person name="Medrano J.F."/>
            <person name="Van Eenennaam A.L."/>
        </authorList>
    </citation>
    <scope>NUCLEOTIDE SEQUENCE [LARGE SCALE GENOMIC DNA]</scope>
    <source>
        <strain evidence="1 2">BTF92-0548A/99-0131</strain>
    </source>
</reference>
<dbReference type="Proteomes" id="UP000185544">
    <property type="component" value="Chromosome"/>
</dbReference>
<gene>
    <name evidence="1" type="ORF">BCY86_04705</name>
</gene>
<proteinExistence type="predicted"/>